<dbReference type="InterPro" id="IPR025665">
    <property type="entry name" value="Beta-barrel_OMP_2"/>
</dbReference>
<feature type="chain" id="PRO_5016038005" description="Outer membrane protein beta-barrel domain-containing protein" evidence="1">
    <location>
        <begin position="20"/>
        <end position="282"/>
    </location>
</feature>
<dbReference type="RefSeq" id="WP_111063882.1">
    <property type="nucleotide sequence ID" value="NZ_JBHUCU010000005.1"/>
</dbReference>
<accession>A0A2W1NPA1</accession>
<comment type="caution">
    <text evidence="3">The sequence shown here is derived from an EMBL/GenBank/DDBJ whole genome shotgun (WGS) entry which is preliminary data.</text>
</comment>
<dbReference type="Pfam" id="PF13568">
    <property type="entry name" value="OMP_b-brl_2"/>
    <property type="match status" value="1"/>
</dbReference>
<dbReference type="EMBL" id="QKSB01000008">
    <property type="protein sequence ID" value="PZE16448.1"/>
    <property type="molecule type" value="Genomic_DNA"/>
</dbReference>
<name>A0A2W1NPA1_9FLAO</name>
<protein>
    <recommendedName>
        <fullName evidence="2">Outer membrane protein beta-barrel domain-containing protein</fullName>
    </recommendedName>
</protein>
<reference evidence="3 4" key="1">
    <citation type="submission" date="2018-06" db="EMBL/GenBank/DDBJ databases">
        <title>The draft genome sequence of Crocinitomix sp. SM1701.</title>
        <authorList>
            <person name="Zhang X."/>
        </authorList>
    </citation>
    <scope>NUCLEOTIDE SEQUENCE [LARGE SCALE GENOMIC DNA]</scope>
    <source>
        <strain evidence="3 4">SM1701</strain>
    </source>
</reference>
<proteinExistence type="predicted"/>
<feature type="signal peptide" evidence="1">
    <location>
        <begin position="1"/>
        <end position="19"/>
    </location>
</feature>
<organism evidence="3 4">
    <name type="scientific">Putridiphycobacter roseus</name>
    <dbReference type="NCBI Taxonomy" id="2219161"/>
    <lineage>
        <taxon>Bacteria</taxon>
        <taxon>Pseudomonadati</taxon>
        <taxon>Bacteroidota</taxon>
        <taxon>Flavobacteriia</taxon>
        <taxon>Flavobacteriales</taxon>
        <taxon>Crocinitomicaceae</taxon>
        <taxon>Putridiphycobacter</taxon>
    </lineage>
</organism>
<dbReference type="AlphaFoldDB" id="A0A2W1NPA1"/>
<sequence>MKKIFSLILIAGIAFGAEAQDKKIRAGLVMGTTASWIKVQTTKIERNGIGSGFTIGMVGDYRINNNIAFSTGVQFDLESFKLNYGSASNTNLGNVFYGFNDTEIYKYKDGLVEDYTDTAAFELSTRNFKGKYITIPLFLKFQTNMIGTMSYYGKFGFRTSFLAGVRYTDEGYAAKYNPTTGAFDRDANTISTKENMKPTTFKKGLSFVRSTIGIYGGAEWNFTGNTFLFGEVGFNYGVTPIVYQKSEHLADKIADGTTYRYENLNVKSNPQHMFELKVGLLF</sequence>
<dbReference type="Proteomes" id="UP000249248">
    <property type="component" value="Unassembled WGS sequence"/>
</dbReference>
<evidence type="ECO:0000256" key="1">
    <source>
        <dbReference type="SAM" id="SignalP"/>
    </source>
</evidence>
<gene>
    <name evidence="3" type="ORF">DNU06_12940</name>
</gene>
<keyword evidence="1" id="KW-0732">Signal</keyword>
<evidence type="ECO:0000259" key="2">
    <source>
        <dbReference type="Pfam" id="PF13568"/>
    </source>
</evidence>
<feature type="domain" description="Outer membrane protein beta-barrel" evidence="2">
    <location>
        <begin position="20"/>
        <end position="241"/>
    </location>
</feature>
<keyword evidence="4" id="KW-1185">Reference proteome</keyword>
<dbReference type="OrthoDB" id="1466992at2"/>
<evidence type="ECO:0000313" key="3">
    <source>
        <dbReference type="EMBL" id="PZE16448.1"/>
    </source>
</evidence>
<evidence type="ECO:0000313" key="4">
    <source>
        <dbReference type="Proteomes" id="UP000249248"/>
    </source>
</evidence>